<evidence type="ECO:0000313" key="14">
    <source>
        <dbReference type="Proteomes" id="UP000184212"/>
    </source>
</evidence>
<organism evidence="13 14">
    <name type="scientific">Chryseolinea serpens</name>
    <dbReference type="NCBI Taxonomy" id="947013"/>
    <lineage>
        <taxon>Bacteria</taxon>
        <taxon>Pseudomonadati</taxon>
        <taxon>Bacteroidota</taxon>
        <taxon>Cytophagia</taxon>
        <taxon>Cytophagales</taxon>
        <taxon>Fulvivirgaceae</taxon>
        <taxon>Chryseolinea</taxon>
    </lineage>
</organism>
<keyword evidence="2 8" id="KW-0813">Transport</keyword>
<accession>A0A1M5SH56</accession>
<keyword evidence="3 8" id="KW-1134">Transmembrane beta strand</keyword>
<keyword evidence="5 9" id="KW-0798">TonB box</keyword>
<dbReference type="Gene3D" id="2.170.130.10">
    <property type="entry name" value="TonB-dependent receptor, plug domain"/>
    <property type="match status" value="1"/>
</dbReference>
<dbReference type="STRING" id="947013.SAMN04488109_3933"/>
<dbReference type="InterPro" id="IPR036942">
    <property type="entry name" value="Beta-barrel_TonB_sf"/>
</dbReference>
<dbReference type="Gene3D" id="2.60.40.1120">
    <property type="entry name" value="Carboxypeptidase-like, regulatory domain"/>
    <property type="match status" value="1"/>
</dbReference>
<dbReference type="NCBIfam" id="TIGR04057">
    <property type="entry name" value="SusC_RagA_signa"/>
    <property type="match status" value="1"/>
</dbReference>
<dbReference type="GO" id="GO:0009279">
    <property type="term" value="C:cell outer membrane"/>
    <property type="evidence" value="ECO:0007669"/>
    <property type="project" value="UniProtKB-SubCell"/>
</dbReference>
<evidence type="ECO:0000256" key="4">
    <source>
        <dbReference type="ARBA" id="ARBA00022692"/>
    </source>
</evidence>
<evidence type="ECO:0000256" key="6">
    <source>
        <dbReference type="ARBA" id="ARBA00023136"/>
    </source>
</evidence>
<dbReference type="PROSITE" id="PS52016">
    <property type="entry name" value="TONB_DEPENDENT_REC_3"/>
    <property type="match status" value="1"/>
</dbReference>
<dbReference type="RefSeq" id="WP_073137170.1">
    <property type="nucleotide sequence ID" value="NZ_FQWQ01000002.1"/>
</dbReference>
<feature type="domain" description="TonB-dependent receptor plug" evidence="12">
    <location>
        <begin position="130"/>
        <end position="255"/>
    </location>
</feature>
<dbReference type="InterPro" id="IPR037066">
    <property type="entry name" value="Plug_dom_sf"/>
</dbReference>
<evidence type="ECO:0000256" key="7">
    <source>
        <dbReference type="ARBA" id="ARBA00023237"/>
    </source>
</evidence>
<proteinExistence type="inferred from homology"/>
<evidence type="ECO:0000256" key="8">
    <source>
        <dbReference type="PROSITE-ProRule" id="PRU01360"/>
    </source>
</evidence>
<dbReference type="InterPro" id="IPR000531">
    <property type="entry name" value="Beta-barrel_TonB"/>
</dbReference>
<dbReference type="AlphaFoldDB" id="A0A1M5SH56"/>
<dbReference type="Pfam" id="PF07715">
    <property type="entry name" value="Plug"/>
    <property type="match status" value="1"/>
</dbReference>
<evidence type="ECO:0000256" key="1">
    <source>
        <dbReference type="ARBA" id="ARBA00004571"/>
    </source>
</evidence>
<evidence type="ECO:0000259" key="11">
    <source>
        <dbReference type="Pfam" id="PF00593"/>
    </source>
</evidence>
<dbReference type="SUPFAM" id="SSF49464">
    <property type="entry name" value="Carboxypeptidase regulatory domain-like"/>
    <property type="match status" value="1"/>
</dbReference>
<dbReference type="NCBIfam" id="TIGR04056">
    <property type="entry name" value="OMP_RagA_SusC"/>
    <property type="match status" value="1"/>
</dbReference>
<name>A0A1M5SH56_9BACT</name>
<feature type="chain" id="PRO_5012183657" evidence="10">
    <location>
        <begin position="36"/>
        <end position="1122"/>
    </location>
</feature>
<evidence type="ECO:0000256" key="2">
    <source>
        <dbReference type="ARBA" id="ARBA00022448"/>
    </source>
</evidence>
<evidence type="ECO:0000259" key="12">
    <source>
        <dbReference type="Pfam" id="PF07715"/>
    </source>
</evidence>
<keyword evidence="4 8" id="KW-0812">Transmembrane</keyword>
<dbReference type="InterPro" id="IPR039426">
    <property type="entry name" value="TonB-dep_rcpt-like"/>
</dbReference>
<comment type="subcellular location">
    <subcellularLocation>
        <location evidence="1 8">Cell outer membrane</location>
        <topology evidence="1 8">Multi-pass membrane protein</topology>
    </subcellularLocation>
</comment>
<feature type="domain" description="TonB-dependent receptor-like beta-barrel" evidence="11">
    <location>
        <begin position="482"/>
        <end position="926"/>
    </location>
</feature>
<dbReference type="Proteomes" id="UP000184212">
    <property type="component" value="Unassembled WGS sequence"/>
</dbReference>
<keyword evidence="7 8" id="KW-0998">Cell outer membrane</keyword>
<dbReference type="InterPro" id="IPR023996">
    <property type="entry name" value="TonB-dep_OMP_SusC/RagA"/>
</dbReference>
<feature type="signal peptide" evidence="10">
    <location>
        <begin position="1"/>
        <end position="35"/>
    </location>
</feature>
<keyword evidence="14" id="KW-1185">Reference proteome</keyword>
<comment type="similarity">
    <text evidence="8 9">Belongs to the TonB-dependent receptor family.</text>
</comment>
<dbReference type="OrthoDB" id="9768177at2"/>
<reference evidence="13 14" key="1">
    <citation type="submission" date="2016-11" db="EMBL/GenBank/DDBJ databases">
        <authorList>
            <person name="Jaros S."/>
            <person name="Januszkiewicz K."/>
            <person name="Wedrychowicz H."/>
        </authorList>
    </citation>
    <scope>NUCLEOTIDE SEQUENCE [LARGE SCALE GENOMIC DNA]</scope>
    <source>
        <strain evidence="13 14">DSM 24574</strain>
    </source>
</reference>
<evidence type="ECO:0000256" key="3">
    <source>
        <dbReference type="ARBA" id="ARBA00022452"/>
    </source>
</evidence>
<evidence type="ECO:0000256" key="5">
    <source>
        <dbReference type="ARBA" id="ARBA00023077"/>
    </source>
</evidence>
<dbReference type="SUPFAM" id="SSF56935">
    <property type="entry name" value="Porins"/>
    <property type="match status" value="1"/>
</dbReference>
<dbReference type="InterPro" id="IPR008969">
    <property type="entry name" value="CarboxyPept-like_regulatory"/>
</dbReference>
<protein>
    <submittedName>
        <fullName evidence="13">TonB-linked outer membrane protein, SusC/RagA family</fullName>
    </submittedName>
</protein>
<dbReference type="InterPro" id="IPR023997">
    <property type="entry name" value="TonB-dep_OMP_SusC/RagA_CS"/>
</dbReference>
<keyword evidence="6 8" id="KW-0472">Membrane</keyword>
<dbReference type="EMBL" id="FQWQ01000002">
    <property type="protein sequence ID" value="SHH37876.1"/>
    <property type="molecule type" value="Genomic_DNA"/>
</dbReference>
<dbReference type="Pfam" id="PF00593">
    <property type="entry name" value="TonB_dep_Rec_b-barrel"/>
    <property type="match status" value="1"/>
</dbReference>
<evidence type="ECO:0000256" key="10">
    <source>
        <dbReference type="SAM" id="SignalP"/>
    </source>
</evidence>
<dbReference type="Pfam" id="PF13715">
    <property type="entry name" value="CarbopepD_reg_2"/>
    <property type="match status" value="1"/>
</dbReference>
<dbReference type="InterPro" id="IPR012910">
    <property type="entry name" value="Plug_dom"/>
</dbReference>
<dbReference type="Gene3D" id="2.40.170.20">
    <property type="entry name" value="TonB-dependent receptor, beta-barrel domain"/>
    <property type="match status" value="1"/>
</dbReference>
<evidence type="ECO:0000256" key="9">
    <source>
        <dbReference type="RuleBase" id="RU003357"/>
    </source>
</evidence>
<evidence type="ECO:0000313" key="13">
    <source>
        <dbReference type="EMBL" id="SHH37876.1"/>
    </source>
</evidence>
<sequence>MNRTLQRIKHSLAYPAFRAALAAVLLLLVSVTAMAQVTVSGKVTSGEDASPIPGVNIVVKGSTLGTISDADGAYTINVPSAEATLIFTFVGYLPQEASLAGRTTVDIALATDTKQLSEVVVTALGIQKEKKSLGYAVQSVSGENLTTARETNVSNQLAGKIAGVTVVGSNSGIGGSARVTIRGERSIDLNKNQPLYVVDGVPISNGFTGASGRNNLEVDFGNGAGFVNSDDIESMTVLKGGAATALYGSRAANGVIVIKTKSGKGTKGIGVEVNSNTTFESVLRLPKYQNVYGQGNGNGGDFAFVNGGGAGLTDGTDESWGPAFNGQQYPQFNSPRTLNGQPIPYRGGDMNAPAGSVITPTTWLNDKDGVKNFFQTGRTLTNNVALVGSNAHGDFRLSYTGLNETGTVPNTDLKRNTVSFGGGYNLTSKFSARAFVSYIKSESGNRPSISYGTENIMYLFNCWLPRSVDVGALKDYWMDGQEGRRQFNWNYNYHDNPYFTMYENTNGQSVDRIIGNLSLKYDFAPWLSLQVRTATDYANDRRQFRRAFSTQRFPFGQYRENNIVTEERNSDFLLTFNKEIISSVFTLTASVGGNQLRQKSDFLEVNAPQLNIPGIYNLTNSRAPLQTTQTDTKKRVNSLYTSVQLGYKNMLFLDLSARNDWSSALTLPQELKNLGIGTEDNSYFYSSAALSAVVTDMVQLPEAISFAKVRASIAQVGNDTDPFTFTQSYNPSDPYGSAQVYGENDRLANFSLKPEISTAYEGGLDLRFFGNRLGVDVTMYESRTRNQILNIPLSITTGYNSRSINAGEIKNHGIEVMLTTVPIQTTWGLRWNFDVNFSKNRSEVLSLSDGLNNFVMASRRVSIEARVGERMGEMYGIGFARVQNTDPTKPYYDASGQYTGQMVYDGQGRPIATTDRINLGNYNPDWMAGINNTLTFKGVKLGFLFDVRHGGKVYSETQTVGREGGIIMETLQGRENGYYPQASVQNDPQLLNAPAGTYVVGEGVNQNADGSFRVNDHRVLPRQWHSAWTGGRSIAEGVMYDASFVKLREVQIGYTFPDKFFGKVPFRSVSVALVGRNLALWTDVPHIDPEVMSYSGGTALPGIEYMSIPSSRSYGFNVSLKF</sequence>
<keyword evidence="10" id="KW-0732">Signal</keyword>
<gene>
    <name evidence="13" type="ORF">SAMN04488109_3933</name>
</gene>